<organism evidence="1 2">
    <name type="scientific">Caerostris darwini</name>
    <dbReference type="NCBI Taxonomy" id="1538125"/>
    <lineage>
        <taxon>Eukaryota</taxon>
        <taxon>Metazoa</taxon>
        <taxon>Ecdysozoa</taxon>
        <taxon>Arthropoda</taxon>
        <taxon>Chelicerata</taxon>
        <taxon>Arachnida</taxon>
        <taxon>Araneae</taxon>
        <taxon>Araneomorphae</taxon>
        <taxon>Entelegynae</taxon>
        <taxon>Araneoidea</taxon>
        <taxon>Araneidae</taxon>
        <taxon>Caerostris</taxon>
    </lineage>
</organism>
<reference evidence="1 2" key="1">
    <citation type="submission" date="2021-06" db="EMBL/GenBank/DDBJ databases">
        <title>Caerostris darwini draft genome.</title>
        <authorList>
            <person name="Kono N."/>
            <person name="Arakawa K."/>
        </authorList>
    </citation>
    <scope>NUCLEOTIDE SEQUENCE [LARGE SCALE GENOMIC DNA]</scope>
</reference>
<proteinExistence type="predicted"/>
<dbReference type="AlphaFoldDB" id="A0AAV4QE92"/>
<sequence>MVSANPIKRSGLTSNGETPICSRVKRRVTKNENFPNACYFYANKKPSNAQIPSETTSLRTLTALSFGPTPILSSGPSRPSLAHQPDFVSMFSAVC</sequence>
<gene>
    <name evidence="1" type="ORF">CDAR_93391</name>
</gene>
<name>A0AAV4QE92_9ARAC</name>
<keyword evidence="2" id="KW-1185">Reference proteome</keyword>
<dbReference type="EMBL" id="BPLQ01004374">
    <property type="protein sequence ID" value="GIY07642.1"/>
    <property type="molecule type" value="Genomic_DNA"/>
</dbReference>
<evidence type="ECO:0000313" key="2">
    <source>
        <dbReference type="Proteomes" id="UP001054837"/>
    </source>
</evidence>
<comment type="caution">
    <text evidence="1">The sequence shown here is derived from an EMBL/GenBank/DDBJ whole genome shotgun (WGS) entry which is preliminary data.</text>
</comment>
<evidence type="ECO:0000313" key="1">
    <source>
        <dbReference type="EMBL" id="GIY07642.1"/>
    </source>
</evidence>
<dbReference type="Proteomes" id="UP001054837">
    <property type="component" value="Unassembled WGS sequence"/>
</dbReference>
<protein>
    <submittedName>
        <fullName evidence="1">Uncharacterized protein</fullName>
    </submittedName>
</protein>
<accession>A0AAV4QE92</accession>